<gene>
    <name evidence="9" type="ORF">LOD99_14505</name>
</gene>
<keyword evidence="6" id="KW-0143">Chaperone</keyword>
<dbReference type="InterPro" id="IPR019734">
    <property type="entry name" value="TPR_rpt"/>
</dbReference>
<dbReference type="GO" id="GO:0048471">
    <property type="term" value="C:perinuclear region of cytoplasm"/>
    <property type="evidence" value="ECO:0007669"/>
    <property type="project" value="UniProtKB-SubCell"/>
</dbReference>
<evidence type="ECO:0000256" key="3">
    <source>
        <dbReference type="ARBA" id="ARBA00022490"/>
    </source>
</evidence>
<dbReference type="PANTHER" id="PTHR45994">
    <property type="entry name" value="FI21225P1"/>
    <property type="match status" value="1"/>
</dbReference>
<evidence type="ECO:0000256" key="6">
    <source>
        <dbReference type="ARBA" id="ARBA00023186"/>
    </source>
</evidence>
<dbReference type="Proteomes" id="UP001165289">
    <property type="component" value="Unassembled WGS sequence"/>
</dbReference>
<dbReference type="EMBL" id="JAKMXF010000055">
    <property type="protein sequence ID" value="KAI6659582.1"/>
    <property type="molecule type" value="Genomic_DNA"/>
</dbReference>
<dbReference type="InterPro" id="IPR011989">
    <property type="entry name" value="ARM-like"/>
</dbReference>
<dbReference type="Gene3D" id="1.25.10.10">
    <property type="entry name" value="Leucine-rich Repeat Variant"/>
    <property type="match status" value="2"/>
</dbReference>
<comment type="subcellular location">
    <subcellularLocation>
        <location evidence="1">Cytoplasm</location>
        <location evidence="1">Perinuclear region</location>
    </subcellularLocation>
</comment>
<dbReference type="SUPFAM" id="SSF48452">
    <property type="entry name" value="TPR-like"/>
    <property type="match status" value="1"/>
</dbReference>
<dbReference type="InterPro" id="IPR016024">
    <property type="entry name" value="ARM-type_fold"/>
</dbReference>
<dbReference type="PROSITE" id="PS50005">
    <property type="entry name" value="TPR"/>
    <property type="match status" value="1"/>
</dbReference>
<evidence type="ECO:0000313" key="10">
    <source>
        <dbReference type="Proteomes" id="UP001165289"/>
    </source>
</evidence>
<dbReference type="Pfam" id="PF11701">
    <property type="entry name" value="UNC45-central"/>
    <property type="match status" value="1"/>
</dbReference>
<proteinExistence type="predicted"/>
<keyword evidence="4" id="KW-0517">Myogenesis</keyword>
<evidence type="ECO:0000259" key="8">
    <source>
        <dbReference type="Pfam" id="PF11701"/>
    </source>
</evidence>
<dbReference type="GO" id="GO:0030154">
    <property type="term" value="P:cell differentiation"/>
    <property type="evidence" value="ECO:0007669"/>
    <property type="project" value="UniProtKB-KW"/>
</dbReference>
<evidence type="ECO:0000256" key="2">
    <source>
        <dbReference type="ARBA" id="ARBA00022473"/>
    </source>
</evidence>
<reference evidence="9 10" key="1">
    <citation type="journal article" date="2023" name="BMC Biol.">
        <title>The compact genome of the sponge Oopsacas minuta (Hexactinellida) is lacking key metazoan core genes.</title>
        <authorList>
            <person name="Santini S."/>
            <person name="Schenkelaars Q."/>
            <person name="Jourda C."/>
            <person name="Duchesne M."/>
            <person name="Belahbib H."/>
            <person name="Rocher C."/>
            <person name="Selva M."/>
            <person name="Riesgo A."/>
            <person name="Vervoort M."/>
            <person name="Leys S.P."/>
            <person name="Kodjabachian L."/>
            <person name="Le Bivic A."/>
            <person name="Borchiellini C."/>
            <person name="Claverie J.M."/>
            <person name="Renard E."/>
        </authorList>
    </citation>
    <scope>NUCLEOTIDE SEQUENCE [LARGE SCALE GENOMIC DNA]</scope>
    <source>
        <strain evidence="9">SPO-2</strain>
    </source>
</reference>
<dbReference type="GO" id="GO:0051879">
    <property type="term" value="F:Hsp90 protein binding"/>
    <property type="evidence" value="ECO:0007669"/>
    <property type="project" value="TreeGrafter"/>
</dbReference>
<evidence type="ECO:0000256" key="1">
    <source>
        <dbReference type="ARBA" id="ARBA00004556"/>
    </source>
</evidence>
<name>A0AAV7KE28_9METZ</name>
<dbReference type="SUPFAM" id="SSF48371">
    <property type="entry name" value="ARM repeat"/>
    <property type="match status" value="3"/>
</dbReference>
<dbReference type="AlphaFoldDB" id="A0AAV7KE28"/>
<dbReference type="Gene3D" id="1.25.40.10">
    <property type="entry name" value="Tetratricopeptide repeat domain"/>
    <property type="match status" value="1"/>
</dbReference>
<keyword evidence="10" id="KW-1185">Reference proteome</keyword>
<evidence type="ECO:0000256" key="7">
    <source>
        <dbReference type="PROSITE-ProRule" id="PRU00339"/>
    </source>
</evidence>
<feature type="repeat" description="TPR" evidence="7">
    <location>
        <begin position="84"/>
        <end position="117"/>
    </location>
</feature>
<dbReference type="InterPro" id="IPR024660">
    <property type="entry name" value="UCS_central_dom"/>
</dbReference>
<dbReference type="InterPro" id="IPR011990">
    <property type="entry name" value="TPR-like_helical_dom_sf"/>
</dbReference>
<organism evidence="9 10">
    <name type="scientific">Oopsacas minuta</name>
    <dbReference type="NCBI Taxonomy" id="111878"/>
    <lineage>
        <taxon>Eukaryota</taxon>
        <taxon>Metazoa</taxon>
        <taxon>Porifera</taxon>
        <taxon>Hexactinellida</taxon>
        <taxon>Hexasterophora</taxon>
        <taxon>Lyssacinosida</taxon>
        <taxon>Leucopsacidae</taxon>
        <taxon>Oopsacas</taxon>
    </lineage>
</organism>
<protein>
    <submittedName>
        <fullName evidence="9">Protein unc-45-like protein B</fullName>
    </submittedName>
</protein>
<evidence type="ECO:0000313" key="9">
    <source>
        <dbReference type="EMBL" id="KAI6659582.1"/>
    </source>
</evidence>
<evidence type="ECO:0000256" key="4">
    <source>
        <dbReference type="ARBA" id="ARBA00022541"/>
    </source>
</evidence>
<evidence type="ECO:0000256" key="5">
    <source>
        <dbReference type="ARBA" id="ARBA00022782"/>
    </source>
</evidence>
<comment type="caution">
    <text evidence="9">The sequence shown here is derived from an EMBL/GenBank/DDBJ whole genome shotgun (WGS) entry which is preliminary data.</text>
</comment>
<accession>A0AAV7KE28</accession>
<dbReference type="SMART" id="SM00028">
    <property type="entry name" value="TPR"/>
    <property type="match status" value="3"/>
</dbReference>
<sequence length="912" mass="101424">MSDKSLSEFYQIKAEGNELFKLHSYSSAISLYSSAICLLTKIGDQHKELSVIYCNRALCQLRLHRYEQCVEDSTSSLKLNPSDIKALYRRAVALQHLSLFNQAIDDVRRILKIEPQNPDALSLGESLNLESTKQFREIGTTHGQMTKVFSVLNDNSAKREDKVNASKNLVILIKEGTGWQQLLSSGKLGDLITLLPSLYESIQKHILHALACLSQQSDAAAYTVIHEIGYSLLGSFLHGQDIELQRASASIIYYSLIQLLSIEEDRVICKEHLQRAEELTKQVMEWISSSKVGSNGREVLLESLLPTVSCSDMQYFLMKNELVKNLLSVSVLSCSSPELWTAKNNGSIVTLLHNFLKSVRGDKHRLKSFKDACFCFVMHRMKEQDPKSCLEGLTVLSNIAQASPELGSEILGNEKILSVALLSSKSADETVQMIVAENIALAASDKDRYHPLIDSMSALKSLYMCKNPEIRVRAMVAICKLSALNKNESEPDSSLDTYVQDCREFLIGQNTGGIKRWAVEGLAFLSISAPVKEFICKDEKLLHSVFDLMAKSADTAVHYGAATLLVNLTNSYEQPERQPELEQLARFSGENVPTPHEFDGSDYLIARISLLLKLNIVPVLNLLSCSHSLATSEQTSRIFLALVESESNRGCIVQQGGGKSLISLAKSNSDIGRHKAAQAIAKISITTNPQLAFPGERVLETISPLVMLLKSDRQLQQFEALMALTNISSLGQKFCKKIVLEKGVHWIESLQFEEHEMLRRAATECMCNLVVCDEVKELYKQDGNDRIKLLTLFSGEEDRHLRIAASGALCILSEDEKICKRILDVKQYFEITEELLGSGDDELQFRAVYILTNIVLCGSSSAEVVLGYARGLELFELCTTENFSERVRGIAKAGIEQLISYGLVKGNITIPD</sequence>
<keyword evidence="7" id="KW-0802">TPR repeat</keyword>
<keyword evidence="3" id="KW-0963">Cytoplasm</keyword>
<keyword evidence="5" id="KW-0221">Differentiation</keyword>
<keyword evidence="2" id="KW-0217">Developmental protein</keyword>
<feature type="domain" description="UNC-45/Cro1/She4 central" evidence="8">
    <location>
        <begin position="365"/>
        <end position="481"/>
    </location>
</feature>
<dbReference type="PANTHER" id="PTHR45994:SF1">
    <property type="entry name" value="FI21225P1"/>
    <property type="match status" value="1"/>
</dbReference>